<organism evidence="1 2">
    <name type="scientific">Gryllotalpicola protaetiae</name>
    <dbReference type="NCBI Taxonomy" id="2419771"/>
    <lineage>
        <taxon>Bacteria</taxon>
        <taxon>Bacillati</taxon>
        <taxon>Actinomycetota</taxon>
        <taxon>Actinomycetes</taxon>
        <taxon>Micrococcales</taxon>
        <taxon>Microbacteriaceae</taxon>
        <taxon>Gryllotalpicola</taxon>
    </lineage>
</organism>
<evidence type="ECO:0000313" key="2">
    <source>
        <dbReference type="Proteomes" id="UP000275069"/>
    </source>
</evidence>
<sequence>MALSDELLKLSQQSKHLEDSVEATKTQNDARLAARKAELDLQLGAARDRLHAKAAQVADDEQAAWADAQKSVSDAFASLRSDASARRARSAAKRAGRAADEAEADAVDAVDFAIYAIQEAEYAVLDAAVARDLAAAKAGDAALSTAQAEGDSTWSQ</sequence>
<evidence type="ECO:0000313" key="1">
    <source>
        <dbReference type="EMBL" id="AYG03474.1"/>
    </source>
</evidence>
<dbReference type="KEGG" id="gry:D7I44_07955"/>
<gene>
    <name evidence="1" type="ORF">D7I44_07955</name>
</gene>
<dbReference type="Proteomes" id="UP000275069">
    <property type="component" value="Chromosome"/>
</dbReference>
<accession>A0A387BN69</accession>
<proteinExistence type="predicted"/>
<dbReference type="RefSeq" id="WP_120789006.1">
    <property type="nucleotide sequence ID" value="NZ_CP032624.1"/>
</dbReference>
<name>A0A387BN69_9MICO</name>
<reference evidence="1 2" key="1">
    <citation type="submission" date="2018-09" db="EMBL/GenBank/DDBJ databases">
        <title>Genome sequencing of strain 2DFW10M-5.</title>
        <authorList>
            <person name="Heo J."/>
            <person name="Kim S.-J."/>
            <person name="Kwon S.-W."/>
        </authorList>
    </citation>
    <scope>NUCLEOTIDE SEQUENCE [LARGE SCALE GENOMIC DNA]</scope>
    <source>
        <strain evidence="1 2">2DFW10M-5</strain>
    </source>
</reference>
<dbReference type="EMBL" id="CP032624">
    <property type="protein sequence ID" value="AYG03474.1"/>
    <property type="molecule type" value="Genomic_DNA"/>
</dbReference>
<keyword evidence="2" id="KW-1185">Reference proteome</keyword>
<protein>
    <submittedName>
        <fullName evidence="1">Uncharacterized protein</fullName>
    </submittedName>
</protein>
<dbReference type="AlphaFoldDB" id="A0A387BN69"/>